<dbReference type="GO" id="GO:0003677">
    <property type="term" value="F:DNA binding"/>
    <property type="evidence" value="ECO:0007669"/>
    <property type="project" value="UniProtKB-KW"/>
</dbReference>
<protein>
    <submittedName>
        <fullName evidence="5">LuxR family transcriptional regulator</fullName>
    </submittedName>
</protein>
<dbReference type="OrthoDB" id="9815744at2"/>
<keyword evidence="1" id="KW-0805">Transcription regulation</keyword>
<dbReference type="Gene3D" id="1.10.10.10">
    <property type="entry name" value="Winged helix-like DNA-binding domain superfamily/Winged helix DNA-binding domain"/>
    <property type="match status" value="1"/>
</dbReference>
<dbReference type="PROSITE" id="PS50043">
    <property type="entry name" value="HTH_LUXR_2"/>
    <property type="match status" value="1"/>
</dbReference>
<dbReference type="PANTHER" id="PTHR44688">
    <property type="entry name" value="DNA-BINDING TRANSCRIPTIONAL ACTIVATOR DEVR_DOSR"/>
    <property type="match status" value="1"/>
</dbReference>
<dbReference type="EMBL" id="SDMQ01000005">
    <property type="protein sequence ID" value="TBT85415.1"/>
    <property type="molecule type" value="Genomic_DNA"/>
</dbReference>
<comment type="caution">
    <text evidence="5">The sequence shown here is derived from an EMBL/GenBank/DDBJ whole genome shotgun (WGS) entry which is preliminary data.</text>
</comment>
<feature type="domain" description="HTH luxR-type" evidence="4">
    <location>
        <begin position="292"/>
        <end position="357"/>
    </location>
</feature>
<evidence type="ECO:0000259" key="4">
    <source>
        <dbReference type="PROSITE" id="PS50043"/>
    </source>
</evidence>
<keyword evidence="3" id="KW-0804">Transcription</keyword>
<dbReference type="CDD" id="cd06170">
    <property type="entry name" value="LuxR_C_like"/>
    <property type="match status" value="1"/>
</dbReference>
<keyword evidence="2" id="KW-0238">DNA-binding</keyword>
<dbReference type="InterPro" id="IPR000792">
    <property type="entry name" value="Tscrpt_reg_LuxR_C"/>
</dbReference>
<evidence type="ECO:0000313" key="5">
    <source>
        <dbReference type="EMBL" id="TBT85415.1"/>
    </source>
</evidence>
<dbReference type="InterPro" id="IPR036388">
    <property type="entry name" value="WH-like_DNA-bd_sf"/>
</dbReference>
<organism evidence="5 6">
    <name type="scientific">Propioniciclava sinopodophylli</name>
    <dbReference type="NCBI Taxonomy" id="1837344"/>
    <lineage>
        <taxon>Bacteria</taxon>
        <taxon>Bacillati</taxon>
        <taxon>Actinomycetota</taxon>
        <taxon>Actinomycetes</taxon>
        <taxon>Propionibacteriales</taxon>
        <taxon>Propionibacteriaceae</taxon>
        <taxon>Propioniciclava</taxon>
    </lineage>
</organism>
<sequence length="363" mass="39001">MSVVPAVQDAVIRVADAYARPPERPDLFGELSTALQQGVPFDASAWFATDPHSLLPSAPGRVENLPASGWTSYWEAEFNDQDVLLFRDLAHSRVTADSLLRATDRNPERSPRYRGALTVAGFSDELRAVFRAGSVVWGVVSLLRGSSQPAFSPADCAVLQTAGPSIAAALRAQVAWTRPVSLHSPGLGTALFSPTGGLVALDAGATAWFHEIEGSHAGAPERRTGMATVDAVVAHANAVGNERARGPSFTRLRTQWGCWSVLSASPSRTPQGERGLTSLVIDRARPSQVAELLIEANCLTARERHIVQEIAHGYSNDEIGRRLGLSPNTVRDHLSSVFDKVRVTTRGELVALLFSERVFPSSP</sequence>
<gene>
    <name evidence="5" type="ORF">ET989_06620</name>
</gene>
<dbReference type="InterPro" id="IPR016032">
    <property type="entry name" value="Sig_transdc_resp-reg_C-effctor"/>
</dbReference>
<dbReference type="SUPFAM" id="SSF46894">
    <property type="entry name" value="C-terminal effector domain of the bipartite response regulators"/>
    <property type="match status" value="1"/>
</dbReference>
<dbReference type="RefSeq" id="WP_131167756.1">
    <property type="nucleotide sequence ID" value="NZ_SDMQ01000005.1"/>
</dbReference>
<keyword evidence="6" id="KW-1185">Reference proteome</keyword>
<name>A0A4Q9KE62_9ACTN</name>
<dbReference type="SMART" id="SM00421">
    <property type="entry name" value="HTH_LUXR"/>
    <property type="match status" value="1"/>
</dbReference>
<proteinExistence type="predicted"/>
<dbReference type="Proteomes" id="UP000292373">
    <property type="component" value="Unassembled WGS sequence"/>
</dbReference>
<dbReference type="PROSITE" id="PS00622">
    <property type="entry name" value="HTH_LUXR_1"/>
    <property type="match status" value="1"/>
</dbReference>
<dbReference type="PANTHER" id="PTHR44688:SF16">
    <property type="entry name" value="DNA-BINDING TRANSCRIPTIONAL ACTIVATOR DEVR_DOSR"/>
    <property type="match status" value="1"/>
</dbReference>
<dbReference type="AlphaFoldDB" id="A0A4Q9KE62"/>
<dbReference type="PRINTS" id="PR00038">
    <property type="entry name" value="HTHLUXR"/>
</dbReference>
<reference evidence="5 6" key="1">
    <citation type="submission" date="2019-01" db="EMBL/GenBank/DDBJ databases">
        <title>Lactibacter flavus gen. nov., sp. nov., a novel bacterium of the family Propionibacteriaceae isolated from raw milk and dairy products.</title>
        <authorList>
            <person name="Huptas C."/>
            <person name="Wenning M."/>
            <person name="Breitenwieser F."/>
            <person name="Doll E."/>
            <person name="Von Neubeck M."/>
            <person name="Busse H.-J."/>
            <person name="Scherer S."/>
        </authorList>
    </citation>
    <scope>NUCLEOTIDE SEQUENCE [LARGE SCALE GENOMIC DNA]</scope>
    <source>
        <strain evidence="5 6">KCTC 33808</strain>
    </source>
</reference>
<evidence type="ECO:0000256" key="1">
    <source>
        <dbReference type="ARBA" id="ARBA00023015"/>
    </source>
</evidence>
<dbReference type="Pfam" id="PF00196">
    <property type="entry name" value="GerE"/>
    <property type="match status" value="1"/>
</dbReference>
<evidence type="ECO:0000256" key="2">
    <source>
        <dbReference type="ARBA" id="ARBA00023125"/>
    </source>
</evidence>
<evidence type="ECO:0000313" key="6">
    <source>
        <dbReference type="Proteomes" id="UP000292373"/>
    </source>
</evidence>
<evidence type="ECO:0000256" key="3">
    <source>
        <dbReference type="ARBA" id="ARBA00023163"/>
    </source>
</evidence>
<accession>A0A4Q9KE62</accession>
<dbReference type="GO" id="GO:0006355">
    <property type="term" value="P:regulation of DNA-templated transcription"/>
    <property type="evidence" value="ECO:0007669"/>
    <property type="project" value="InterPro"/>
</dbReference>